<evidence type="ECO:0000256" key="6">
    <source>
        <dbReference type="ARBA" id="ARBA00023002"/>
    </source>
</evidence>
<protein>
    <recommendedName>
        <fullName evidence="3 8">Dihydrofolate reductase</fullName>
        <ecNumber evidence="3 8">1.5.1.3</ecNumber>
    </recommendedName>
</protein>
<accession>A0A918WKX5</accession>
<dbReference type="PIRSF" id="PIRSF000194">
    <property type="entry name" value="DHFR"/>
    <property type="match status" value="1"/>
</dbReference>
<dbReference type="AlphaFoldDB" id="A0A918WKX5"/>
<dbReference type="InterPro" id="IPR001796">
    <property type="entry name" value="DHFR_dom"/>
</dbReference>
<evidence type="ECO:0000256" key="4">
    <source>
        <dbReference type="ARBA" id="ARBA00022563"/>
    </source>
</evidence>
<proteinExistence type="inferred from homology"/>
<comment type="caution">
    <text evidence="11">The sequence shown here is derived from an EMBL/GenBank/DDBJ whole genome shotgun (WGS) entry which is preliminary data.</text>
</comment>
<dbReference type="InterPro" id="IPR012259">
    <property type="entry name" value="DHFR"/>
</dbReference>
<evidence type="ECO:0000256" key="2">
    <source>
        <dbReference type="ARBA" id="ARBA00009539"/>
    </source>
</evidence>
<dbReference type="GO" id="GO:0006730">
    <property type="term" value="P:one-carbon metabolic process"/>
    <property type="evidence" value="ECO:0007669"/>
    <property type="project" value="UniProtKB-KW"/>
</dbReference>
<comment type="similarity">
    <text evidence="2 8 9">Belongs to the dihydrofolate reductase family.</text>
</comment>
<comment type="pathway">
    <text evidence="1 8">Cofactor biosynthesis; tetrahydrofolate biosynthesis; 5,6,7,8-tetrahydrofolate from 7,8-dihydrofolate: step 1/1.</text>
</comment>
<dbReference type="Gene3D" id="3.40.430.10">
    <property type="entry name" value="Dihydrofolate Reductase, subunit A"/>
    <property type="match status" value="1"/>
</dbReference>
<dbReference type="InterPro" id="IPR024072">
    <property type="entry name" value="DHFR-like_dom_sf"/>
</dbReference>
<dbReference type="EC" id="1.5.1.3" evidence="3 8"/>
<feature type="domain" description="DHFR" evidence="10">
    <location>
        <begin position="2"/>
        <end position="158"/>
    </location>
</feature>
<evidence type="ECO:0000259" key="10">
    <source>
        <dbReference type="PROSITE" id="PS51330"/>
    </source>
</evidence>
<evidence type="ECO:0000256" key="5">
    <source>
        <dbReference type="ARBA" id="ARBA00022857"/>
    </source>
</evidence>
<dbReference type="RefSeq" id="WP_189570132.1">
    <property type="nucleotide sequence ID" value="NZ_BMXI01000009.1"/>
</dbReference>
<dbReference type="PROSITE" id="PS51330">
    <property type="entry name" value="DHFR_2"/>
    <property type="match status" value="1"/>
</dbReference>
<sequence>MKLIAIVAHDPNRLIGADGDLPWHLPEDLAFFKKTTSGHPIVMGRKTFESIGRPLPKRQNIVLTRDHNWQAEGVTIIHTPAALNTVDWQKPDPVFIIGGAEVYQQFLPLLDELMVTSVKKIYQGDTYFPEYSEQFIEAETLQENEEFSVIRFVRKAIL</sequence>
<dbReference type="GO" id="GO:0050661">
    <property type="term" value="F:NADP binding"/>
    <property type="evidence" value="ECO:0007669"/>
    <property type="project" value="InterPro"/>
</dbReference>
<evidence type="ECO:0000313" key="12">
    <source>
        <dbReference type="Proteomes" id="UP000644507"/>
    </source>
</evidence>
<name>A0A918WKX5_9BACT</name>
<dbReference type="CDD" id="cd00209">
    <property type="entry name" value="DHFR"/>
    <property type="match status" value="1"/>
</dbReference>
<dbReference type="InterPro" id="IPR017925">
    <property type="entry name" value="DHFR_CS"/>
</dbReference>
<dbReference type="Pfam" id="PF00186">
    <property type="entry name" value="DHFR_1"/>
    <property type="match status" value="1"/>
</dbReference>
<dbReference type="PANTHER" id="PTHR48069">
    <property type="entry name" value="DIHYDROFOLATE REDUCTASE"/>
    <property type="match status" value="1"/>
</dbReference>
<dbReference type="GO" id="GO:0046655">
    <property type="term" value="P:folic acid metabolic process"/>
    <property type="evidence" value="ECO:0007669"/>
    <property type="project" value="TreeGrafter"/>
</dbReference>
<keyword evidence="12" id="KW-1185">Reference proteome</keyword>
<gene>
    <name evidence="11" type="ORF">GCM10007100_23240</name>
</gene>
<dbReference type="EMBL" id="BMXI01000009">
    <property type="protein sequence ID" value="GHC55787.1"/>
    <property type="molecule type" value="Genomic_DNA"/>
</dbReference>
<evidence type="ECO:0000313" key="11">
    <source>
        <dbReference type="EMBL" id="GHC55787.1"/>
    </source>
</evidence>
<dbReference type="PROSITE" id="PS00075">
    <property type="entry name" value="DHFR_1"/>
    <property type="match status" value="1"/>
</dbReference>
<evidence type="ECO:0000256" key="1">
    <source>
        <dbReference type="ARBA" id="ARBA00004903"/>
    </source>
</evidence>
<dbReference type="SUPFAM" id="SSF53597">
    <property type="entry name" value="Dihydrofolate reductase-like"/>
    <property type="match status" value="1"/>
</dbReference>
<dbReference type="GO" id="GO:0004146">
    <property type="term" value="F:dihydrofolate reductase activity"/>
    <property type="evidence" value="ECO:0007669"/>
    <property type="project" value="UniProtKB-EC"/>
</dbReference>
<keyword evidence="5 8" id="KW-0521">NADP</keyword>
<keyword evidence="4 8" id="KW-0554">One-carbon metabolism</keyword>
<dbReference type="Proteomes" id="UP000644507">
    <property type="component" value="Unassembled WGS sequence"/>
</dbReference>
<comment type="function">
    <text evidence="7 8">Key enzyme in folate metabolism. Catalyzes an essential reaction for de novo glycine and purine synthesis, and for DNA precursor synthesis.</text>
</comment>
<keyword evidence="6 8" id="KW-0560">Oxidoreductase</keyword>
<organism evidence="11 12">
    <name type="scientific">Roseibacillus persicicus</name>
    <dbReference type="NCBI Taxonomy" id="454148"/>
    <lineage>
        <taxon>Bacteria</taxon>
        <taxon>Pseudomonadati</taxon>
        <taxon>Verrucomicrobiota</taxon>
        <taxon>Verrucomicrobiia</taxon>
        <taxon>Verrucomicrobiales</taxon>
        <taxon>Verrucomicrobiaceae</taxon>
        <taxon>Roseibacillus</taxon>
    </lineage>
</organism>
<evidence type="ECO:0000256" key="9">
    <source>
        <dbReference type="RuleBase" id="RU004474"/>
    </source>
</evidence>
<reference evidence="11" key="1">
    <citation type="journal article" date="2014" name="Int. J. Syst. Evol. Microbiol.">
        <title>Complete genome sequence of Corynebacterium casei LMG S-19264T (=DSM 44701T), isolated from a smear-ripened cheese.</title>
        <authorList>
            <consortium name="US DOE Joint Genome Institute (JGI-PGF)"/>
            <person name="Walter F."/>
            <person name="Albersmeier A."/>
            <person name="Kalinowski J."/>
            <person name="Ruckert C."/>
        </authorList>
    </citation>
    <scope>NUCLEOTIDE SEQUENCE</scope>
    <source>
        <strain evidence="11">KCTC 12988</strain>
    </source>
</reference>
<dbReference type="GO" id="GO:0005829">
    <property type="term" value="C:cytosol"/>
    <property type="evidence" value="ECO:0007669"/>
    <property type="project" value="TreeGrafter"/>
</dbReference>
<dbReference type="GO" id="GO:0046654">
    <property type="term" value="P:tetrahydrofolate biosynthetic process"/>
    <property type="evidence" value="ECO:0007669"/>
    <property type="project" value="InterPro"/>
</dbReference>
<dbReference type="PRINTS" id="PR00070">
    <property type="entry name" value="DHFR"/>
</dbReference>
<evidence type="ECO:0000256" key="8">
    <source>
        <dbReference type="PIRNR" id="PIRNR000194"/>
    </source>
</evidence>
<reference evidence="11" key="2">
    <citation type="submission" date="2020-09" db="EMBL/GenBank/DDBJ databases">
        <authorList>
            <person name="Sun Q."/>
            <person name="Kim S."/>
        </authorList>
    </citation>
    <scope>NUCLEOTIDE SEQUENCE</scope>
    <source>
        <strain evidence="11">KCTC 12988</strain>
    </source>
</reference>
<evidence type="ECO:0000256" key="3">
    <source>
        <dbReference type="ARBA" id="ARBA00012856"/>
    </source>
</evidence>
<dbReference type="GO" id="GO:0046452">
    <property type="term" value="P:dihydrofolate metabolic process"/>
    <property type="evidence" value="ECO:0007669"/>
    <property type="project" value="TreeGrafter"/>
</dbReference>
<evidence type="ECO:0000256" key="7">
    <source>
        <dbReference type="ARBA" id="ARBA00025067"/>
    </source>
</evidence>
<dbReference type="PANTHER" id="PTHR48069:SF3">
    <property type="entry name" value="DIHYDROFOLATE REDUCTASE"/>
    <property type="match status" value="1"/>
</dbReference>
<comment type="catalytic activity">
    <reaction evidence="8">
        <text>(6S)-5,6,7,8-tetrahydrofolate + NADP(+) = 7,8-dihydrofolate + NADPH + H(+)</text>
        <dbReference type="Rhea" id="RHEA:15009"/>
        <dbReference type="ChEBI" id="CHEBI:15378"/>
        <dbReference type="ChEBI" id="CHEBI:57451"/>
        <dbReference type="ChEBI" id="CHEBI:57453"/>
        <dbReference type="ChEBI" id="CHEBI:57783"/>
        <dbReference type="ChEBI" id="CHEBI:58349"/>
        <dbReference type="EC" id="1.5.1.3"/>
    </reaction>
</comment>